<keyword evidence="3" id="KW-1185">Reference proteome</keyword>
<dbReference type="Proteomes" id="UP000267368">
    <property type="component" value="Unassembled WGS sequence"/>
</dbReference>
<organism evidence="2 3">
    <name type="scientific">Slackia faecicanis</name>
    <dbReference type="NCBI Taxonomy" id="255723"/>
    <lineage>
        <taxon>Bacteria</taxon>
        <taxon>Bacillati</taxon>
        <taxon>Actinomycetota</taxon>
        <taxon>Coriobacteriia</taxon>
        <taxon>Eggerthellales</taxon>
        <taxon>Eggerthellaceae</taxon>
        <taxon>Slackia</taxon>
    </lineage>
</organism>
<proteinExistence type="predicted"/>
<name>A0A3N0AFC9_9ACTN</name>
<keyword evidence="1" id="KW-0472">Membrane</keyword>
<dbReference type="AlphaFoldDB" id="A0A3N0AFC9"/>
<dbReference type="RefSeq" id="WP_123198310.1">
    <property type="nucleotide sequence ID" value="NZ_QICB01000004.1"/>
</dbReference>
<evidence type="ECO:0000256" key="1">
    <source>
        <dbReference type="SAM" id="Phobius"/>
    </source>
</evidence>
<evidence type="ECO:0000313" key="2">
    <source>
        <dbReference type="EMBL" id="RNL19588.1"/>
    </source>
</evidence>
<feature type="transmembrane region" description="Helical" evidence="1">
    <location>
        <begin position="12"/>
        <end position="33"/>
    </location>
</feature>
<evidence type="ECO:0000313" key="3">
    <source>
        <dbReference type="Proteomes" id="UP000267368"/>
    </source>
</evidence>
<protein>
    <submittedName>
        <fullName evidence="2">Uncharacterized protein</fullName>
    </submittedName>
</protein>
<accession>A0A3N0AFC9</accession>
<gene>
    <name evidence="2" type="ORF">DMP07_06325</name>
</gene>
<keyword evidence="1" id="KW-0812">Transmembrane</keyword>
<comment type="caution">
    <text evidence="2">The sequence shown here is derived from an EMBL/GenBank/DDBJ whole genome shotgun (WGS) entry which is preliminary data.</text>
</comment>
<dbReference type="EMBL" id="QICB01000004">
    <property type="protein sequence ID" value="RNL19588.1"/>
    <property type="molecule type" value="Genomic_DNA"/>
</dbReference>
<sequence>MSDIAQAWRLLAPTVLGLMCARLGLIVATYGSYASTDAGVFTDGSSLAAMAPIVILMLYLGVTRKRLPKKPSSPSPSQP</sequence>
<keyword evidence="1" id="KW-1133">Transmembrane helix</keyword>
<reference evidence="3" key="1">
    <citation type="submission" date="2018-05" db="EMBL/GenBank/DDBJ databases">
        <title>Genome Sequencing of selected type strains of the family Eggerthellaceae.</title>
        <authorList>
            <person name="Danylec N."/>
            <person name="Stoll D.A."/>
            <person name="Doetsch A."/>
            <person name="Huch M."/>
        </authorList>
    </citation>
    <scope>NUCLEOTIDE SEQUENCE [LARGE SCALE GENOMIC DNA]</scope>
    <source>
        <strain evidence="3">DSM 17537</strain>
    </source>
</reference>
<feature type="transmembrane region" description="Helical" evidence="1">
    <location>
        <begin position="45"/>
        <end position="62"/>
    </location>
</feature>